<dbReference type="RefSeq" id="WP_157853381.1">
    <property type="nucleotide sequence ID" value="NZ_BNEE01000006.1"/>
</dbReference>
<dbReference type="AlphaFoldDB" id="A0A919H059"/>
<dbReference type="EMBL" id="BNEE01000006">
    <property type="protein sequence ID" value="GHI87865.1"/>
    <property type="molecule type" value="Genomic_DNA"/>
</dbReference>
<keyword evidence="2" id="KW-0812">Transmembrane</keyword>
<evidence type="ECO:0000256" key="1">
    <source>
        <dbReference type="SAM" id="MobiDB-lite"/>
    </source>
</evidence>
<proteinExistence type="predicted"/>
<dbReference type="OrthoDB" id="3078176at2"/>
<accession>A0A919H059</accession>
<dbReference type="Proteomes" id="UP000600026">
    <property type="component" value="Unassembled WGS sequence"/>
</dbReference>
<organism evidence="3 4">
    <name type="scientific">Streptomyces xanthophaeus</name>
    <dbReference type="NCBI Taxonomy" id="67385"/>
    <lineage>
        <taxon>Bacteria</taxon>
        <taxon>Bacillati</taxon>
        <taxon>Actinomycetota</taxon>
        <taxon>Actinomycetes</taxon>
        <taxon>Kitasatosporales</taxon>
        <taxon>Streptomycetaceae</taxon>
        <taxon>Streptomyces</taxon>
    </lineage>
</organism>
<evidence type="ECO:0000256" key="2">
    <source>
        <dbReference type="SAM" id="Phobius"/>
    </source>
</evidence>
<gene>
    <name evidence="3" type="ORF">Sxan_52290</name>
</gene>
<keyword evidence="4" id="KW-1185">Reference proteome</keyword>
<keyword evidence="2" id="KW-0472">Membrane</keyword>
<evidence type="ECO:0000313" key="3">
    <source>
        <dbReference type="EMBL" id="GHI87865.1"/>
    </source>
</evidence>
<keyword evidence="2" id="KW-1133">Transmembrane helix</keyword>
<evidence type="ECO:0000313" key="4">
    <source>
        <dbReference type="Proteomes" id="UP000600026"/>
    </source>
</evidence>
<feature type="transmembrane region" description="Helical" evidence="2">
    <location>
        <begin position="127"/>
        <end position="145"/>
    </location>
</feature>
<protein>
    <submittedName>
        <fullName evidence="3">Uncharacterized protein</fullName>
    </submittedName>
</protein>
<feature type="region of interest" description="Disordered" evidence="1">
    <location>
        <begin position="549"/>
        <end position="569"/>
    </location>
</feature>
<sequence length="569" mass="61368">MTSTADGRAPVEPSLSEAGRLLCAGTYLDAAYRDRVIEELYVHEERFVAPSYGFDATRVLSHALRARRAEAAWASAVVGVWGLGLLLTQGLLLYLALPAALLGWAARLRRRTGPARGRRALALVLRTYGYVLLGAAGWGVLVGVLEGRTHAGALQDTLTLLEITATTIEYEPLDLITELPRTGYYAAQGYGWTAVIVFFLLVVVVGLQRGHFARVILKDLSRQAYAAPGADLAGGVRFQAARDRIAATQHAPLILYSIDDPFCGAGRAHRPWQLSVELRPRGDGTPQPLDNLSLVERIRPMLESLRVPSPHGSPEAEAAVLDRLRELVVDECVFLPAAGLRDTRSPDLSAGAFAAHRDAAVEEGGERRRHFLRVRVGGWDENLVVTVFVRVHTQGGMLMVEVAPHVLLPVRPEFQEADDVARRHQRNNPFAKAVWALRNAPRSLGRALATLRGGSSGPWQIATAGHGGALPAGPAVSVRELAAQEGASLFQLMDLDRYLKTVQDRIVGGVTLALHEAGWHTEEFAERAVTVAEGGVFIQSVNHSAFSVGGSGHSNHASHHSSRGSSSDA</sequence>
<reference evidence="3" key="1">
    <citation type="submission" date="2020-09" db="EMBL/GenBank/DDBJ databases">
        <title>Whole genome shotgun sequence of Streptomyces xanthophaeus NBRC 12829.</title>
        <authorList>
            <person name="Komaki H."/>
            <person name="Tamura T."/>
        </authorList>
    </citation>
    <scope>NUCLEOTIDE SEQUENCE</scope>
    <source>
        <strain evidence="3">NBRC 12829</strain>
    </source>
</reference>
<feature type="transmembrane region" description="Helical" evidence="2">
    <location>
        <begin position="80"/>
        <end position="106"/>
    </location>
</feature>
<feature type="transmembrane region" description="Helical" evidence="2">
    <location>
        <begin position="189"/>
        <end position="207"/>
    </location>
</feature>
<comment type="caution">
    <text evidence="3">The sequence shown here is derived from an EMBL/GenBank/DDBJ whole genome shotgun (WGS) entry which is preliminary data.</text>
</comment>
<name>A0A919H059_9ACTN</name>